<evidence type="ECO:0000313" key="3">
    <source>
        <dbReference type="Proteomes" id="UP000660611"/>
    </source>
</evidence>
<proteinExistence type="predicted"/>
<reference evidence="2" key="1">
    <citation type="submission" date="2021-01" db="EMBL/GenBank/DDBJ databases">
        <title>Whole genome shotgun sequence of Dactylosporangium siamense NBRC 106093.</title>
        <authorList>
            <person name="Komaki H."/>
            <person name="Tamura T."/>
        </authorList>
    </citation>
    <scope>NUCLEOTIDE SEQUENCE</scope>
    <source>
        <strain evidence="2">NBRC 106093</strain>
    </source>
</reference>
<name>A0A919UDA3_9ACTN</name>
<keyword evidence="3" id="KW-1185">Reference proteome</keyword>
<dbReference type="Proteomes" id="UP000660611">
    <property type="component" value="Unassembled WGS sequence"/>
</dbReference>
<organism evidence="2 3">
    <name type="scientific">Dactylosporangium siamense</name>
    <dbReference type="NCBI Taxonomy" id="685454"/>
    <lineage>
        <taxon>Bacteria</taxon>
        <taxon>Bacillati</taxon>
        <taxon>Actinomycetota</taxon>
        <taxon>Actinomycetes</taxon>
        <taxon>Micromonosporales</taxon>
        <taxon>Micromonosporaceae</taxon>
        <taxon>Dactylosporangium</taxon>
    </lineage>
</organism>
<feature type="compositionally biased region" description="Polar residues" evidence="1">
    <location>
        <begin position="72"/>
        <end position="84"/>
    </location>
</feature>
<protein>
    <submittedName>
        <fullName evidence="2">Uncharacterized protein</fullName>
    </submittedName>
</protein>
<evidence type="ECO:0000256" key="1">
    <source>
        <dbReference type="SAM" id="MobiDB-lite"/>
    </source>
</evidence>
<dbReference type="EMBL" id="BONQ01000070">
    <property type="protein sequence ID" value="GIG46408.1"/>
    <property type="molecule type" value="Genomic_DNA"/>
</dbReference>
<feature type="region of interest" description="Disordered" evidence="1">
    <location>
        <begin position="56"/>
        <end position="102"/>
    </location>
</feature>
<feature type="region of interest" description="Disordered" evidence="1">
    <location>
        <begin position="1"/>
        <end position="20"/>
    </location>
</feature>
<comment type="caution">
    <text evidence="2">The sequence shown here is derived from an EMBL/GenBank/DDBJ whole genome shotgun (WGS) entry which is preliminary data.</text>
</comment>
<sequence>MRAGALHQPSQPFPGQARNDLDLGKDRAELVHQRRVVSVGVGLPRPSIRTAARWTGHDKTHVTAVRSKWSHTHTTSTEPNGSTNPPGPITTPIQKRHHHAPE</sequence>
<dbReference type="AlphaFoldDB" id="A0A919UDA3"/>
<gene>
    <name evidence="2" type="ORF">Dsi01nite_044490</name>
</gene>
<evidence type="ECO:0000313" key="2">
    <source>
        <dbReference type="EMBL" id="GIG46408.1"/>
    </source>
</evidence>
<accession>A0A919UDA3</accession>